<gene>
    <name evidence="8" type="ORF">SAMN03080599_01137</name>
</gene>
<feature type="transmembrane region" description="Helical" evidence="6">
    <location>
        <begin position="199"/>
        <end position="225"/>
    </location>
</feature>
<evidence type="ECO:0000256" key="4">
    <source>
        <dbReference type="ARBA" id="ARBA00022989"/>
    </source>
</evidence>
<dbReference type="CDD" id="cd06261">
    <property type="entry name" value="TM_PBP2"/>
    <property type="match status" value="1"/>
</dbReference>
<organism evidence="8 9">
    <name type="scientific">Acidaminobacter hydrogenoformans DSM 2784</name>
    <dbReference type="NCBI Taxonomy" id="1120920"/>
    <lineage>
        <taxon>Bacteria</taxon>
        <taxon>Bacillati</taxon>
        <taxon>Bacillota</taxon>
        <taxon>Clostridia</taxon>
        <taxon>Peptostreptococcales</taxon>
        <taxon>Acidaminobacteraceae</taxon>
        <taxon>Acidaminobacter</taxon>
    </lineage>
</organism>
<evidence type="ECO:0000256" key="1">
    <source>
        <dbReference type="ARBA" id="ARBA00004141"/>
    </source>
</evidence>
<feature type="transmembrane region" description="Helical" evidence="6">
    <location>
        <begin position="26"/>
        <end position="43"/>
    </location>
</feature>
<evidence type="ECO:0000313" key="8">
    <source>
        <dbReference type="EMBL" id="SCZ78178.1"/>
    </source>
</evidence>
<dbReference type="InterPro" id="IPR035906">
    <property type="entry name" value="MetI-like_sf"/>
</dbReference>
<proteinExistence type="inferred from homology"/>
<comment type="subcellular location">
    <subcellularLocation>
        <location evidence="6">Cell membrane</location>
        <topology evidence="6">Multi-pass membrane protein</topology>
    </subcellularLocation>
    <subcellularLocation>
        <location evidence="1">Membrane</location>
        <topology evidence="1">Multi-pass membrane protein</topology>
    </subcellularLocation>
</comment>
<evidence type="ECO:0000313" key="9">
    <source>
        <dbReference type="Proteomes" id="UP000199208"/>
    </source>
</evidence>
<dbReference type="InterPro" id="IPR051204">
    <property type="entry name" value="ABC_transp_perm/SBD"/>
</dbReference>
<feature type="transmembrane region" description="Helical" evidence="6">
    <location>
        <begin position="70"/>
        <end position="94"/>
    </location>
</feature>
<evidence type="ECO:0000256" key="6">
    <source>
        <dbReference type="RuleBase" id="RU363032"/>
    </source>
</evidence>
<feature type="domain" description="ABC transmembrane type-1" evidence="7">
    <location>
        <begin position="70"/>
        <end position="251"/>
    </location>
</feature>
<protein>
    <submittedName>
        <fullName evidence="8">Osmoprotectant transport system permease protein</fullName>
    </submittedName>
</protein>
<dbReference type="EMBL" id="FMWL01000004">
    <property type="protein sequence ID" value="SCZ78178.1"/>
    <property type="molecule type" value="Genomic_DNA"/>
</dbReference>
<dbReference type="Pfam" id="PF00528">
    <property type="entry name" value="BPD_transp_1"/>
    <property type="match status" value="1"/>
</dbReference>
<sequence>MKAIEVIQGRQWVTGMRGLKQQRRKWVSALIYFLLFFVWIYFFDDAVQVLSPWLPKRAAVQMRTPLHVLAWQHFFIVVVATGLAVLTSLVLGSLVHLSRSSELKSLVLSASAIGETIPSAAVIALAVPVLGYGNLPSMLALYLYAILPVVRNVIVGMETIAPSVREAGTGMGMTKLQQFIQLDIPLAAPIILTGIRTALVINVSVATIGATVGAGGFGVPIIAGIRVYDPVMVLQGAVPVIVMAMFADKLLRIHTSEEALS</sequence>
<keyword evidence="4 6" id="KW-1133">Transmembrane helix</keyword>
<dbReference type="Proteomes" id="UP000199208">
    <property type="component" value="Unassembled WGS sequence"/>
</dbReference>
<dbReference type="AlphaFoldDB" id="A0A1G5RWE6"/>
<dbReference type="GO" id="GO:0055085">
    <property type="term" value="P:transmembrane transport"/>
    <property type="evidence" value="ECO:0007669"/>
    <property type="project" value="InterPro"/>
</dbReference>
<feature type="transmembrane region" description="Helical" evidence="6">
    <location>
        <begin position="139"/>
        <end position="161"/>
    </location>
</feature>
<dbReference type="SUPFAM" id="SSF161098">
    <property type="entry name" value="MetI-like"/>
    <property type="match status" value="1"/>
</dbReference>
<reference evidence="8 9" key="1">
    <citation type="submission" date="2016-10" db="EMBL/GenBank/DDBJ databases">
        <authorList>
            <person name="de Groot N.N."/>
        </authorList>
    </citation>
    <scope>NUCLEOTIDE SEQUENCE [LARGE SCALE GENOMIC DNA]</scope>
    <source>
        <strain evidence="8 9">DSM 2784</strain>
    </source>
</reference>
<evidence type="ECO:0000259" key="7">
    <source>
        <dbReference type="PROSITE" id="PS50928"/>
    </source>
</evidence>
<feature type="transmembrane region" description="Helical" evidence="6">
    <location>
        <begin position="231"/>
        <end position="251"/>
    </location>
</feature>
<evidence type="ECO:0000256" key="5">
    <source>
        <dbReference type="ARBA" id="ARBA00023136"/>
    </source>
</evidence>
<keyword evidence="9" id="KW-1185">Reference proteome</keyword>
<evidence type="ECO:0000256" key="2">
    <source>
        <dbReference type="ARBA" id="ARBA00022448"/>
    </source>
</evidence>
<evidence type="ECO:0000256" key="3">
    <source>
        <dbReference type="ARBA" id="ARBA00022692"/>
    </source>
</evidence>
<dbReference type="InterPro" id="IPR000515">
    <property type="entry name" value="MetI-like"/>
</dbReference>
<name>A0A1G5RWE6_9FIRM</name>
<dbReference type="STRING" id="1120920.SAMN03080599_01137"/>
<keyword evidence="2 6" id="KW-0813">Transport</keyword>
<accession>A0A1G5RWE6</accession>
<comment type="similarity">
    <text evidence="6">Belongs to the binding-protein-dependent transport system permease family.</text>
</comment>
<feature type="transmembrane region" description="Helical" evidence="6">
    <location>
        <begin position="106"/>
        <end position="127"/>
    </location>
</feature>
<dbReference type="GO" id="GO:0005886">
    <property type="term" value="C:plasma membrane"/>
    <property type="evidence" value="ECO:0007669"/>
    <property type="project" value="UniProtKB-SubCell"/>
</dbReference>
<dbReference type="Gene3D" id="1.10.3720.10">
    <property type="entry name" value="MetI-like"/>
    <property type="match status" value="1"/>
</dbReference>
<keyword evidence="5 6" id="KW-0472">Membrane</keyword>
<dbReference type="PROSITE" id="PS50928">
    <property type="entry name" value="ABC_TM1"/>
    <property type="match status" value="1"/>
</dbReference>
<dbReference type="RefSeq" id="WP_092589933.1">
    <property type="nucleotide sequence ID" value="NZ_FMWL01000004.1"/>
</dbReference>
<dbReference type="PANTHER" id="PTHR30177">
    <property type="entry name" value="GLYCINE BETAINE/L-PROLINE TRANSPORT SYSTEM PERMEASE PROTEIN PROW"/>
    <property type="match status" value="1"/>
</dbReference>
<dbReference type="OrthoDB" id="34174at2"/>
<keyword evidence="3 6" id="KW-0812">Transmembrane</keyword>